<dbReference type="EMBL" id="FZPD01000004">
    <property type="protein sequence ID" value="SNT20712.1"/>
    <property type="molecule type" value="Genomic_DNA"/>
</dbReference>
<sequence>MKPLTQAEEEIMQILWQLEKAFVKEIVEEYDDPKPAYNTISTLIRIMEKKGFVGYEAFGKSHRYYPLIDKEAYSKKHLNRFVDKYFSGSYKDLVSFFTKEKEMSVHDLEKLLDELKKDQS</sequence>
<dbReference type="SUPFAM" id="SSF46785">
    <property type="entry name" value="Winged helix' DNA-binding domain"/>
    <property type="match status" value="1"/>
</dbReference>
<evidence type="ECO:0000256" key="3">
    <source>
        <dbReference type="ARBA" id="ARBA00023125"/>
    </source>
</evidence>
<evidence type="ECO:0000256" key="2">
    <source>
        <dbReference type="ARBA" id="ARBA00023015"/>
    </source>
</evidence>
<dbReference type="GO" id="GO:0003677">
    <property type="term" value="F:DNA binding"/>
    <property type="evidence" value="ECO:0007669"/>
    <property type="project" value="UniProtKB-KW"/>
</dbReference>
<dbReference type="OrthoDB" id="1098508at2"/>
<keyword evidence="4" id="KW-0804">Transcription</keyword>
<dbReference type="GO" id="GO:0045892">
    <property type="term" value="P:negative regulation of DNA-templated transcription"/>
    <property type="evidence" value="ECO:0007669"/>
    <property type="project" value="InterPro"/>
</dbReference>
<dbReference type="Proteomes" id="UP000198393">
    <property type="component" value="Unassembled WGS sequence"/>
</dbReference>
<keyword evidence="2" id="KW-0805">Transcription regulation</keyword>
<evidence type="ECO:0000256" key="1">
    <source>
        <dbReference type="ARBA" id="ARBA00011046"/>
    </source>
</evidence>
<keyword evidence="6" id="KW-1185">Reference proteome</keyword>
<dbReference type="PIRSF" id="PIRSF019455">
    <property type="entry name" value="CopR_AtkY"/>
    <property type="match status" value="1"/>
</dbReference>
<dbReference type="InterPro" id="IPR005650">
    <property type="entry name" value="BlaI_family"/>
</dbReference>
<dbReference type="InterPro" id="IPR036390">
    <property type="entry name" value="WH_DNA-bd_sf"/>
</dbReference>
<comment type="similarity">
    <text evidence="1">Belongs to the BlaI transcriptional regulatory family.</text>
</comment>
<dbReference type="Pfam" id="PF03965">
    <property type="entry name" value="Penicillinase_R"/>
    <property type="match status" value="1"/>
</dbReference>
<dbReference type="Gene3D" id="1.10.10.10">
    <property type="entry name" value="Winged helix-like DNA-binding domain superfamily/Winged helix DNA-binding domain"/>
    <property type="match status" value="1"/>
</dbReference>
<gene>
    <name evidence="5" type="ORF">SAMN05421640_2857</name>
</gene>
<evidence type="ECO:0000256" key="4">
    <source>
        <dbReference type="ARBA" id="ARBA00023163"/>
    </source>
</evidence>
<dbReference type="InterPro" id="IPR036388">
    <property type="entry name" value="WH-like_DNA-bd_sf"/>
</dbReference>
<accession>A0A239KSJ4</accession>
<dbReference type="Gene3D" id="1.10.4040.10">
    <property type="entry name" value="Penicillinase repressor domain"/>
    <property type="match status" value="1"/>
</dbReference>
<reference evidence="5 6" key="1">
    <citation type="submission" date="2017-06" db="EMBL/GenBank/DDBJ databases">
        <authorList>
            <person name="Kim H.J."/>
            <person name="Triplett B.A."/>
        </authorList>
    </citation>
    <scope>NUCLEOTIDE SEQUENCE [LARGE SCALE GENOMIC DNA]</scope>
    <source>
        <strain evidence="5 6">DSM 19307</strain>
    </source>
</reference>
<evidence type="ECO:0000313" key="5">
    <source>
        <dbReference type="EMBL" id="SNT20712.1"/>
    </source>
</evidence>
<protein>
    <submittedName>
        <fullName evidence="5">Predicted transcriptional regulator</fullName>
    </submittedName>
</protein>
<dbReference type="RefSeq" id="WP_089357533.1">
    <property type="nucleotide sequence ID" value="NZ_FZPD01000004.1"/>
</dbReference>
<organism evidence="5 6">
    <name type="scientific">Ekhidna lutea</name>
    <dbReference type="NCBI Taxonomy" id="447679"/>
    <lineage>
        <taxon>Bacteria</taxon>
        <taxon>Pseudomonadati</taxon>
        <taxon>Bacteroidota</taxon>
        <taxon>Cytophagia</taxon>
        <taxon>Cytophagales</taxon>
        <taxon>Reichenbachiellaceae</taxon>
        <taxon>Ekhidna</taxon>
    </lineage>
</organism>
<dbReference type="AlphaFoldDB" id="A0A239KSJ4"/>
<keyword evidence="3" id="KW-0238">DNA-binding</keyword>
<name>A0A239KSJ4_EKHLU</name>
<evidence type="ECO:0000313" key="6">
    <source>
        <dbReference type="Proteomes" id="UP000198393"/>
    </source>
</evidence>
<proteinExistence type="inferred from homology"/>